<evidence type="ECO:0000256" key="1">
    <source>
        <dbReference type="SAM" id="MobiDB-lite"/>
    </source>
</evidence>
<evidence type="ECO:0000313" key="4">
    <source>
        <dbReference type="Proteomes" id="UP000070720"/>
    </source>
</evidence>
<dbReference type="Proteomes" id="UP000070720">
    <property type="component" value="Chromosome 3"/>
</dbReference>
<feature type="compositionally biased region" description="Polar residues" evidence="1">
    <location>
        <begin position="33"/>
        <end position="42"/>
    </location>
</feature>
<protein>
    <submittedName>
        <fullName evidence="2">Chromosome 3, complete genome</fullName>
    </submittedName>
</protein>
<organism evidence="3">
    <name type="scientific">Gibberella zeae (strain ATCC MYA-4620 / CBS 123657 / FGSC 9075 / NRRL 31084 / PH-1)</name>
    <name type="common">Wheat head blight fungus</name>
    <name type="synonym">Fusarium graminearum</name>
    <dbReference type="NCBI Taxonomy" id="229533"/>
    <lineage>
        <taxon>Eukaryota</taxon>
        <taxon>Fungi</taxon>
        <taxon>Dikarya</taxon>
        <taxon>Ascomycota</taxon>
        <taxon>Pezizomycotina</taxon>
        <taxon>Sordariomycetes</taxon>
        <taxon>Hypocreomycetidae</taxon>
        <taxon>Hypocreales</taxon>
        <taxon>Nectriaceae</taxon>
        <taxon>Fusarium</taxon>
    </lineage>
</organism>
<reference key="3">
    <citation type="submission" date="2014-02" db="EMBL/GenBank/DDBJ databases">
        <title>A revised Fusarium graminearum genomic reference sequence using whole shotgun re-sequencing.</title>
        <authorList>
            <person name="King R."/>
            <person name="Urban M."/>
            <person name="Hassani-Pak K."/>
            <person name="Hammond-Kosack K."/>
        </authorList>
    </citation>
    <scope>NUCLEOTIDE SEQUENCE</scope>
    <source>
        <strain>PH-1</strain>
    </source>
</reference>
<dbReference type="EMBL" id="HG970334">
    <property type="protein sequence ID" value="CEF88738.1"/>
    <property type="molecule type" value="Genomic_DNA"/>
</dbReference>
<proteinExistence type="predicted"/>
<dbReference type="VEuPathDB" id="FungiDB:FGRAMPH1_01G18597"/>
<reference evidence="3 4" key="2">
    <citation type="journal article" date="2010" name="Nature">
        <title>Comparative genomics reveals mobile pathogenicity chromosomes in Fusarium.</title>
        <authorList>
            <person name="Ma L.J."/>
            <person name="van der Does H.C."/>
            <person name="Borkovich K.A."/>
            <person name="Coleman J.J."/>
            <person name="Daboussi M.J."/>
            <person name="Di Pietro A."/>
            <person name="Dufresne M."/>
            <person name="Freitag M."/>
            <person name="Grabherr M."/>
            <person name="Henrissat B."/>
            <person name="Houterman P.M."/>
            <person name="Kang S."/>
            <person name="Shim W.B."/>
            <person name="Woloshuk C."/>
            <person name="Xie X."/>
            <person name="Xu J.R."/>
            <person name="Antoniw J."/>
            <person name="Baker S.E."/>
            <person name="Bluhm B.H."/>
            <person name="Breakspear A."/>
            <person name="Brown D.W."/>
            <person name="Butchko R.A."/>
            <person name="Chapman S."/>
            <person name="Coulson R."/>
            <person name="Coutinho P.M."/>
            <person name="Danchin E.G."/>
            <person name="Diener A."/>
            <person name="Gale L.R."/>
            <person name="Gardiner D.M."/>
            <person name="Goff S."/>
            <person name="Hammond-Kosack K.E."/>
            <person name="Hilburn K."/>
            <person name="Hua-Van A."/>
            <person name="Jonkers W."/>
            <person name="Kazan K."/>
            <person name="Kodira C.D."/>
            <person name="Koehrsen M."/>
            <person name="Kumar L."/>
            <person name="Lee Y.H."/>
            <person name="Li L."/>
            <person name="Manners J.M."/>
            <person name="Miranda-Saavedra D."/>
            <person name="Mukherjee M."/>
            <person name="Park G."/>
            <person name="Park J."/>
            <person name="Park S.Y."/>
            <person name="Proctor R.H."/>
            <person name="Regev A."/>
            <person name="Ruiz-Roldan M.C."/>
            <person name="Sain D."/>
            <person name="Sakthikumar S."/>
            <person name="Sykes S."/>
            <person name="Schwartz D.C."/>
            <person name="Turgeon B.G."/>
            <person name="Wapinski I."/>
            <person name="Yoder O."/>
            <person name="Young S."/>
            <person name="Zeng Q."/>
            <person name="Zhou S."/>
            <person name="Galagan J."/>
            <person name="Cuomo C.A."/>
            <person name="Kistler H.C."/>
            <person name="Rep M."/>
        </authorList>
    </citation>
    <scope>GENOME REANNOTATION</scope>
    <source>
        <strain evidence="4">ATCC MYA-4620 / CBS 123657 / FGSC 9075 / NRRL 31084 / PH-1</strain>
        <strain evidence="3">PH-1 / ATCC MYA-4620 / FGSC 9075 / NRRL 31084</strain>
    </source>
</reference>
<keyword evidence="4" id="KW-1185">Reference proteome</keyword>
<dbReference type="AlphaFoldDB" id="A0A0E0SQM5"/>
<sequence>MCLEKTKHCPVCSVTDTIEWVYCEPYKKETKTTSRTGKTPPSISFKRESHNPPMKHDITKYYSPFDCPTVDCPSKIKDEGK</sequence>
<accession>A0A0E0SQM5</accession>
<evidence type="ECO:0000313" key="2">
    <source>
        <dbReference type="EMBL" id="CEF88738.1"/>
    </source>
</evidence>
<name>A0A0E0SQM5_GIBZE</name>
<reference evidence="3 4" key="1">
    <citation type="journal article" date="2007" name="Science">
        <title>The Fusarium graminearum genome reveals a link between localized polymorphism and pathogen specialization.</title>
        <authorList>
            <person name="Cuomo C.A."/>
            <person name="Gueldener U."/>
            <person name="Xu J.-R."/>
            <person name="Trail F."/>
            <person name="Turgeon B.G."/>
            <person name="Di Pietro A."/>
            <person name="Walton J.D."/>
            <person name="Ma L.-J."/>
            <person name="Baker S.E."/>
            <person name="Rep M."/>
            <person name="Adam G."/>
            <person name="Antoniw J."/>
            <person name="Baldwin T."/>
            <person name="Calvo S.E."/>
            <person name="Chang Y.-L."/>
            <person name="DeCaprio D."/>
            <person name="Gale L.R."/>
            <person name="Gnerre S."/>
            <person name="Goswami R.S."/>
            <person name="Hammond-Kosack K."/>
            <person name="Harris L.J."/>
            <person name="Hilburn K."/>
            <person name="Kennell J.C."/>
            <person name="Kroken S."/>
            <person name="Magnuson J.K."/>
            <person name="Mannhaupt G."/>
            <person name="Mauceli E.W."/>
            <person name="Mewes H.-W."/>
            <person name="Mitterbauer R."/>
            <person name="Muehlbauer G."/>
            <person name="Muensterkoetter M."/>
            <person name="Nelson D."/>
            <person name="O'Donnell K."/>
            <person name="Ouellet T."/>
            <person name="Qi W."/>
            <person name="Quesneville H."/>
            <person name="Roncero M.I.G."/>
            <person name="Seong K.-Y."/>
            <person name="Tetko I.V."/>
            <person name="Urban M."/>
            <person name="Waalwijk C."/>
            <person name="Ward T.J."/>
            <person name="Yao J."/>
            <person name="Birren B.W."/>
            <person name="Kistler H.C."/>
        </authorList>
    </citation>
    <scope>NUCLEOTIDE SEQUENCE [LARGE SCALE GENOMIC DNA]</scope>
    <source>
        <strain evidence="4">ATCC MYA-4620 / CBS 123657 / FGSC 9075 / NRRL 31084 / PH-1</strain>
        <strain evidence="3">PH-1 / ATCC MYA-4620 / FGSC 9075 / NRRL 31084</strain>
    </source>
</reference>
<dbReference type="InParanoid" id="A0A0E0SQM5"/>
<reference evidence="3" key="5">
    <citation type="submission" date="2017-01" db="UniProtKB">
        <authorList>
            <consortium name="EnsemblFungi"/>
        </authorList>
    </citation>
    <scope>IDENTIFICATION</scope>
    <source>
        <strain evidence="3">PH-1 / ATCC MYA-4620 / FGSC 9075 / NRRL 31084</strain>
    </source>
</reference>
<reference evidence="2 4" key="4">
    <citation type="journal article" date="2015" name="BMC Genomics">
        <title>The completed genome sequence of the pathogenic ascomycete fungus Fusarium graminearum.</title>
        <authorList>
            <person name="King R."/>
            <person name="Urban M."/>
            <person name="Hammond-Kosack M.C."/>
            <person name="Hassani-Pak K."/>
            <person name="Hammond-Kosack K.E."/>
        </authorList>
    </citation>
    <scope>NUCLEOTIDE SEQUENCE [LARGE SCALE GENOMIC DNA]</scope>
    <source>
        <strain evidence="4">ATCC MYA-4620 / CBS 123657 / FGSC 9075 / NRRL 31084 / PH-1</strain>
        <strain evidence="2">PH-1</strain>
    </source>
</reference>
<dbReference type="EnsemblFungi" id="CEF88738">
    <property type="protein sequence ID" value="CEF88738"/>
    <property type="gene ID" value="FGRRES_15316"/>
</dbReference>
<gene>
    <name evidence="2" type="ORF">FGRAMPH1_01T18597</name>
</gene>
<evidence type="ECO:0000313" key="3">
    <source>
        <dbReference type="EnsemblFungi" id="CEF88738"/>
    </source>
</evidence>
<feature type="region of interest" description="Disordered" evidence="1">
    <location>
        <begin position="31"/>
        <end position="52"/>
    </location>
</feature>